<reference evidence="1" key="1">
    <citation type="submission" date="2022-03" db="EMBL/GenBank/DDBJ databases">
        <authorList>
            <person name="Sayadi A."/>
        </authorList>
    </citation>
    <scope>NUCLEOTIDE SEQUENCE</scope>
</reference>
<evidence type="ECO:0000313" key="1">
    <source>
        <dbReference type="EMBL" id="CAH2008417.1"/>
    </source>
</evidence>
<name>A0A9P0M3J3_ACAOB</name>
<comment type="caution">
    <text evidence="1">The sequence shown here is derived from an EMBL/GenBank/DDBJ whole genome shotgun (WGS) entry which is preliminary data.</text>
</comment>
<evidence type="ECO:0000313" key="2">
    <source>
        <dbReference type="Proteomes" id="UP001152888"/>
    </source>
</evidence>
<dbReference type="Proteomes" id="UP001152888">
    <property type="component" value="Unassembled WGS sequence"/>
</dbReference>
<protein>
    <submittedName>
        <fullName evidence="1">Uncharacterized protein</fullName>
    </submittedName>
</protein>
<dbReference type="AlphaFoldDB" id="A0A9P0M3J3"/>
<gene>
    <name evidence="1" type="ORF">ACAOBT_LOCUS30229</name>
</gene>
<dbReference type="EMBL" id="CAKOFQ010007808">
    <property type="protein sequence ID" value="CAH2008417.1"/>
    <property type="molecule type" value="Genomic_DNA"/>
</dbReference>
<organism evidence="1 2">
    <name type="scientific">Acanthoscelides obtectus</name>
    <name type="common">Bean weevil</name>
    <name type="synonym">Bruchus obtectus</name>
    <dbReference type="NCBI Taxonomy" id="200917"/>
    <lineage>
        <taxon>Eukaryota</taxon>
        <taxon>Metazoa</taxon>
        <taxon>Ecdysozoa</taxon>
        <taxon>Arthropoda</taxon>
        <taxon>Hexapoda</taxon>
        <taxon>Insecta</taxon>
        <taxon>Pterygota</taxon>
        <taxon>Neoptera</taxon>
        <taxon>Endopterygota</taxon>
        <taxon>Coleoptera</taxon>
        <taxon>Polyphaga</taxon>
        <taxon>Cucujiformia</taxon>
        <taxon>Chrysomeloidea</taxon>
        <taxon>Chrysomelidae</taxon>
        <taxon>Bruchinae</taxon>
        <taxon>Bruchini</taxon>
        <taxon>Acanthoscelides</taxon>
    </lineage>
</organism>
<keyword evidence="2" id="KW-1185">Reference proteome</keyword>
<dbReference type="OrthoDB" id="411871at2759"/>
<sequence length="148" mass="16227">MPSPTIVPIQQDSVHPRRIAAVYCEFSVHTSHPVMTDPLNVIRKKLLATPTLQGVALTFSQEVKYLGVVLDCTFSYKQHVDYVYKKSIAIISIDKYKTAAYPDVAGCMPSLTGAMRITSSFPNEEVAKFSLSQNNNFVATGIATGHCS</sequence>
<proteinExistence type="predicted"/>
<accession>A0A9P0M3J3</accession>